<organism evidence="2 3">
    <name type="scientific">Trichophyton verrucosum (strain HKI 0517)</name>
    <dbReference type="NCBI Taxonomy" id="663202"/>
    <lineage>
        <taxon>Eukaryota</taxon>
        <taxon>Fungi</taxon>
        <taxon>Dikarya</taxon>
        <taxon>Ascomycota</taxon>
        <taxon>Pezizomycotina</taxon>
        <taxon>Eurotiomycetes</taxon>
        <taxon>Eurotiomycetidae</taxon>
        <taxon>Onygenales</taxon>
        <taxon>Arthrodermataceae</taxon>
        <taxon>Trichophyton</taxon>
    </lineage>
</organism>
<gene>
    <name evidence="2" type="ORF">TRV_01337</name>
</gene>
<dbReference type="RefSeq" id="XP_003024506.1">
    <property type="nucleotide sequence ID" value="XM_003024460.1"/>
</dbReference>
<dbReference type="GeneID" id="9579729"/>
<comment type="caution">
    <text evidence="2">The sequence shown here is derived from an EMBL/GenBank/DDBJ whole genome shotgun (WGS) entry which is preliminary data.</text>
</comment>
<evidence type="ECO:0000256" key="1">
    <source>
        <dbReference type="SAM" id="MobiDB-lite"/>
    </source>
</evidence>
<evidence type="ECO:0000313" key="2">
    <source>
        <dbReference type="EMBL" id="EFE43895.1"/>
    </source>
</evidence>
<feature type="compositionally biased region" description="Basic residues" evidence="1">
    <location>
        <begin position="20"/>
        <end position="30"/>
    </location>
</feature>
<feature type="region of interest" description="Disordered" evidence="1">
    <location>
        <begin position="1"/>
        <end position="67"/>
    </location>
</feature>
<proteinExistence type="predicted"/>
<evidence type="ECO:0000313" key="3">
    <source>
        <dbReference type="Proteomes" id="UP000008383"/>
    </source>
</evidence>
<feature type="compositionally biased region" description="Basic and acidic residues" evidence="1">
    <location>
        <begin position="31"/>
        <end position="63"/>
    </location>
</feature>
<name>D4D2N1_TRIVH</name>
<protein>
    <submittedName>
        <fullName evidence="2">Uncharacterized protein</fullName>
    </submittedName>
</protein>
<dbReference type="AlphaFoldDB" id="D4D2N1"/>
<reference evidence="3" key="1">
    <citation type="journal article" date="2011" name="Genome Biol.">
        <title>Comparative and functional genomics provide insights into the pathogenicity of dermatophytic fungi.</title>
        <authorList>
            <person name="Burmester A."/>
            <person name="Shelest E."/>
            <person name="Gloeckner G."/>
            <person name="Heddergott C."/>
            <person name="Schindler S."/>
            <person name="Staib P."/>
            <person name="Heidel A."/>
            <person name="Felder M."/>
            <person name="Petzold A."/>
            <person name="Szafranski K."/>
            <person name="Feuermann M."/>
            <person name="Pedruzzi I."/>
            <person name="Priebe S."/>
            <person name="Groth M."/>
            <person name="Winkler R."/>
            <person name="Li W."/>
            <person name="Kniemeyer O."/>
            <person name="Schroeckh V."/>
            <person name="Hertweck C."/>
            <person name="Hube B."/>
            <person name="White T.C."/>
            <person name="Platzer M."/>
            <person name="Guthke R."/>
            <person name="Heitman J."/>
            <person name="Woestemeyer J."/>
            <person name="Zipfel P.F."/>
            <person name="Monod M."/>
            <person name="Brakhage A.A."/>
        </authorList>
    </citation>
    <scope>NUCLEOTIDE SEQUENCE [LARGE SCALE GENOMIC DNA]</scope>
    <source>
        <strain evidence="3">HKI 0517</strain>
    </source>
</reference>
<dbReference type="HOGENOM" id="CLU_1305676_0_0_1"/>
<dbReference type="EMBL" id="ACYE01000073">
    <property type="protein sequence ID" value="EFE43895.1"/>
    <property type="molecule type" value="Genomic_DNA"/>
</dbReference>
<keyword evidence="3" id="KW-1185">Reference proteome</keyword>
<feature type="compositionally biased region" description="Basic and acidic residues" evidence="1">
    <location>
        <begin position="194"/>
        <end position="211"/>
    </location>
</feature>
<sequence>MGDGAGRTSPRDLQQQQQKNKNKKSKRSSGKRKEPEEAEEAKKRERERERGRERGKSKERADGESTLEGLGPFKISALLRTEGVEAVQASTGSYVSTGIQSVLASYFYFTTEQTPPAISLSLPLSLYLSHLDILTSPPASQQQWRSTSSDDMYYDPLYRIIAAPALPSKKRGRPPHALHGGPPLRFSPFLRHPAQGEREGEGGRGREREGE</sequence>
<dbReference type="KEGG" id="tve:TRV_01337"/>
<feature type="region of interest" description="Disordered" evidence="1">
    <location>
        <begin position="165"/>
        <end position="211"/>
    </location>
</feature>
<accession>D4D2N1</accession>
<dbReference type="Proteomes" id="UP000008383">
    <property type="component" value="Unassembled WGS sequence"/>
</dbReference>